<protein>
    <recommendedName>
        <fullName evidence="5">DUF11 domain-containing protein</fullName>
    </recommendedName>
</protein>
<evidence type="ECO:0008006" key="5">
    <source>
        <dbReference type="Google" id="ProtNLM"/>
    </source>
</evidence>
<name>A0A370DA48_9GAMM</name>
<evidence type="ECO:0000256" key="2">
    <source>
        <dbReference type="SAM" id="Phobius"/>
    </source>
</evidence>
<feature type="region of interest" description="Disordered" evidence="1">
    <location>
        <begin position="615"/>
        <end position="641"/>
    </location>
</feature>
<organism evidence="3 4">
    <name type="scientific">endosymbiont of Galathealinum brachiosum</name>
    <dbReference type="NCBI Taxonomy" id="2200906"/>
    <lineage>
        <taxon>Bacteria</taxon>
        <taxon>Pseudomonadati</taxon>
        <taxon>Pseudomonadota</taxon>
        <taxon>Gammaproteobacteria</taxon>
        <taxon>sulfur-oxidizing symbionts</taxon>
    </lineage>
</organism>
<dbReference type="PANTHER" id="PTHR34819">
    <property type="entry name" value="LARGE CYSTEINE-RICH PERIPLASMIC PROTEIN OMCB"/>
    <property type="match status" value="1"/>
</dbReference>
<feature type="transmembrane region" description="Helical" evidence="2">
    <location>
        <begin position="12"/>
        <end position="35"/>
    </location>
</feature>
<reference evidence="3 4" key="1">
    <citation type="journal article" date="2018" name="ISME J.">
        <title>Endosymbiont genomes yield clues of tubeworm success.</title>
        <authorList>
            <person name="Li Y."/>
            <person name="Liles M.R."/>
            <person name="Halanych K.M."/>
        </authorList>
    </citation>
    <scope>NUCLEOTIDE SEQUENCE [LARGE SCALE GENOMIC DNA]</scope>
    <source>
        <strain evidence="3">A1464</strain>
    </source>
</reference>
<keyword evidence="2" id="KW-1133">Transmembrane helix</keyword>
<evidence type="ECO:0000313" key="3">
    <source>
        <dbReference type="EMBL" id="RDH81167.1"/>
    </source>
</evidence>
<comment type="caution">
    <text evidence="3">The sequence shown here is derived from an EMBL/GenBank/DDBJ whole genome shotgun (WGS) entry which is preliminary data.</text>
</comment>
<dbReference type="InterPro" id="IPR013783">
    <property type="entry name" value="Ig-like_fold"/>
</dbReference>
<proteinExistence type="predicted"/>
<feature type="region of interest" description="Disordered" evidence="1">
    <location>
        <begin position="1484"/>
        <end position="1503"/>
    </location>
</feature>
<dbReference type="PANTHER" id="PTHR34819:SF3">
    <property type="entry name" value="CELL SURFACE PROTEIN"/>
    <property type="match status" value="1"/>
</dbReference>
<dbReference type="Gene3D" id="2.60.40.740">
    <property type="match status" value="2"/>
</dbReference>
<evidence type="ECO:0000256" key="1">
    <source>
        <dbReference type="SAM" id="MobiDB-lite"/>
    </source>
</evidence>
<dbReference type="InterPro" id="IPR051172">
    <property type="entry name" value="Chlamydia_OmcB"/>
</dbReference>
<sequence length="5022" mass="531859">MFLETMTRIRDSVLITSVIIGAVFLLSVENVYAVASLNLSTSFESADPARGNASMDSAGTWDGVREVTDGDPTGSPATLFPQPDGGDDFILTVVNAAGAGAANTAFDIDISVNVPAGFRLPTSTMVVQADATAGACADLSFNARQPGGTGALIVFDVPNNTDIDAGCTYEFHLGLTTNDQVTFAPTGLQDVTFNFTYNETNNNNQVILPPISESIQVNPVNALELQVIKTATTTVAANGEPVIFNVLIRNLASSGMFDVELTDLLGANLIPAPPTPLIAPVAAPGLPPGSLTGNQYTFEYLAAGQEVNLTITSEASVVTTSTSCPVMNNNASVEERTGVSGSGFAEVDFSLTDSLQLTHDLVNSFCELCGLGTVRLTAENIGGISLDNVILYEDLGSSGLTFVPGTVFISIDGGPLVPAANPEPDPLDAANQQRFRWTPALVPELTLIDSPFAVTPTAPVSIEFVFQVQRITGLSEEQLVFENRNIQPEADYDLSCNNVAQAVTGALVELPIRQPHPQVTKLGRNVDAGMAVGDYAPLVAGHIEDSIIWRVETQNTGLAGLEDLEMDDFITGGNFDINWVCNSEATATAAAAVISSGSTPAGCIPATAGPFASSVPNLDIDDTTDGPASTSASGFGNPNNDEPVTYVDVAPNSASAFIYYVGRIQSACSLNPTNTANIEWGCEGDGDSGGLFTPASNNGVTPAFNIESIAIFNAQVDTAGLDIQQAVTGVNTAQPVGSTGFVTIQITNLTGSTIRDLVIQDILPVGQYVVDSTFTPTAVVTPAFGAYDGMIDTITSDIDTTPANLLNNIEPTFTLTSSTQRAVSTVAGDDRNLLREGDVLTLQFRIVLIEASRYDLAADINVAPEVQADNTDPDSDFSISNTVTVDYSNICSPVNSPQAIDTQSFPVDVEDLDVDISDALFILTNDVNTPLTLNVLLTNNGGHDADNHVTYVTFGQAMTVQTIAPGCGVAPVANPPPHPLLNTPAFIPASASVYACDRGVLAPGVTETFSFDVIKNTVGSPLDDLTFRADVVGEVTLSDGAALTLPAPASLAITTPNQQLANNYTLDSIRSRVLGFNLTHTVWYCTESGTAEPFTPTQFDDFLAYPLPVELDTQIGEDCHSFIESGGWFGFLTPGFDLIAIRDIEVTAGMEGVPAVNGGQGLGLIPFAGATVYDFHDTDQDTVANPTPDVILNGVNGGASTTSLDQSPIVWQHNNNAGQDITEKDKFFRVNYKTRLLNDDVDLAYPVPGGFNQNLHGRISSNIVTTSFHAIFEDDTSAINIDLLVDETTPFPGYPVQAVRQIDLTDVEPNLLVTKTVCNETVTLSQENHNLGTSCSTYQQTLNNGDTNDSYVYRISLINESPTTPGRSPAYDVVVTDVLDASDLMLIEDFLTDNLDNDGDGDIDEADEGTILTDNILDNGNPAQIEFDFNDVNTVTAAANRSLLQIDAGQEVLLYYRVNPSDAIAPLQPLTNVVSTSYDSLVGDSGNQNTPQLLNTENTSPNETGRARIYTAIDNNAIVRMLPLQSQPKIITATSNTPLTADPSPQNQSVVVGEEVRYELQAIIPVTDLDDFVITDELPHGMRCVATNYPAINLTTDPAYTGASFSPGGPITPVCTRGTPGTAQRDVIVWNFGNQEVRSGPVGGFDFRVDFVARVENTTVTVDPDATVDDATFVNECALLNGGSLGSGAVTAPTACSSDPTLARLTYTETFSTGSSNTETINYAAQRLVLREPQVVITKEFLPVVNADAQDVLTVNVSVVNNGTAPAYNVQILDDLSLVKFNYVLNSEATSGLPDASVPDFVDLALSNDQPVFNWDNPASAGYQLDPGESVSFVFEVEVDRVAQGPQLTTDPHEVEPHDVILNNLEVRWTSLPDLNTALNVSGAIAADGEPLGMRNGQLTGVAPVSTDPPNNYNNNNTSSVEVPSLVFSKTDLNPAVPPQPDTVTIGEHKQFELVIGFPEGITNALTVVDDLNVTGLNYVIENEPGFEITYDFTDIFSINSTDITAMAAADVEALFTAFPDDGDVSGLGTATWNIGSVDTEAEDDQLTNANNPSITINYFARVDNDVNTNAGSTLQNSANLTYNNVDPAGGFTQTTNLQTVVEPQLIVTRTVVNTTKPVPLVPVNPPDAGDVLEYTIEIRHDPAVAVALQSTAFDLNIQENLPIGVSLTGVPVITIDGNPVGDVTPLAGVNTLAWGRTNTSITPGGDETLDLVFDQVNDTGEVLVLTYSVTVDAIVQPNQDLNGTVVVDWTSLQDASPLERTGPGGAACTIVDQNDYCVSDDAPLLVPNPAIITKTADNDTFDDVNYSTANDGVLRIGDTVEYTLTFNLNEGTTANVVLEDTLPAGMIYFSLVSVNGDTGTGVAPNRTFSDAAVPFTYVGGDIDEAVDVSVVGNVATFTIGNVIADSDNVLTNNEFVVIYTAQVVQGILAQSPTTVALANSINLNHDDVNGAQAVTPQSNSIESITARQPQILLTDITKERYLTAAFTGTLIPSGSPAASGSTIYYRLQACNSGDAPAYDVVIVDDLDPVPGVVIPPLPASNEFDLGSVSVPVVRVNNVLATEGALADYTYVLAGSVMTFTFNGIELPPGNSCIEIDYSVDVDAGLAGGNSWDNSFLVDSYASINASDVNVDIVAQREIYTDDIGPVLFNQHNINPIEDLSKTFTDINRPDVNPAPITARDPTFAAVGELITYQIIVPDTGMNGTMHNVEVIDDMDPSLSLESVTLVSAVTTDYGFDLPLTETISFTGRGTNQVRIQLDGPLIGLERATINVVARVDNNVNANQATPAFGNGARFEFANSDGGTKILGGSGLTSVINDVSIVEPQMDITLPSPPNNGPRIEVNNLTKPSATDPPDAGDILEYTVTYTFLGGAANDLFSDAYDVSFTSDVGSGLEFLNNVSTSHGTISAPNRTGNVLTWNVANGTDIDVPEGVTATIVYQLQVSDSALANQTLTNSTVIRWTSLDDDITDEGGERNGNGGLNDYFSPTLVTSVITTDTNVFNKAYLSDTSPQLNVLNIPSDVRIGDVVDYQITLNLQEGTSAAVELRDTLPQGLQFEGIVTINGLDDSGDNDFDPNPAFNFIHPVYTQATASVSGDPNTGSSVVTWTLGDLTNTGFAAAPDDGNNDFVIVYRTRVLDHPTLQPISNPLSNIPLLNAIVFDYGINGGVTQSQNDSETITLQQPNLSVVKDSTQEFGDVNIVAQELITYTVDITNNGQSPAYDVLLEDTLPVGLRKGVITVLDTQVPIGTDVPDLNPVYDPLIDPTTGPATGLVKWNFDNGGPYSIPVGETLRLVFQVAADDDIGAGLTSIVNNATATRYYSFDNNSTPVNGVVTGVREVYGPSDTALSLTTLITPAPTALEKANTVLTASIGVPFSYTITVPGTPVGSALFDVRILDDLQPLSPNVELIFVDVQKVSPAGTWVPVNTGTPTNIVIEDITNGIDISANEQAVIELTVVLRNHTNNQNGDTFSNVASYTFNSGDNNVGSQADGGSDSDVAMTVVEPTELTLQKTGLGGTGAVGNPVIMQFGVPEPFVLDVQNIGAGPAYDITVTDLLSKPATGGGMCDTSPVVLNAQVFAADGITPVSNLLLEGTDFVTVYNPAPVCTFVISMTSADAELLPLNRLIINYEMHLDVGNLNGSLLNNVAAASQWFSADTPTGVVTGEIRSYDRVSSTVSPGTINVVDFEDVAQILVQAPELVIEKRVFDTVTNAQAFTAEPGDDIRYEITISNVGPIAAANFSLTDEADRLNGLGFFVPGTMAQINVSQPTADISNTDINAGNNAAGILDVRNLNLSELAGGNDSLVIDFEMTLQAVIDGGLIVENQAEVELVGFNTLLSDDPDITGVDNPTRTIIGSTPTFRLLKTSQDITGDANVLDAGDILRYTITAQNIGAENSINTLLRDQIPANTAYVANTTTLNGSPVVDIVAGVTPLQDGILINALEDLTPGNMRADGLATTNIATITFDVLVDVNVVNGTVVSNQAFVGGDGFGSGPFSEQHSDDPDTEIFGDPTRDVVGNVAIIDAQATVELIVDGTVIEQVDPGDTLRYTVTISNSGTIPATSVQLFDTVSSSVPLLVNGVPVDTDYVQDSTFLNGVLLADISGNSPLIFNTGIDISSADQTPPVQGDVNADGILSAGQSAILIYDVIVDAASVSGDVIINQLQVVSAEFPDEFTDADGNDLNGDQPTETIVGNSQLLSISKDVFVVGGGTAQPGAMLEYFVRVENIGNSSIDLSSGSPQVLKLFDNIDQADLTYVPGSARLNGVVDPNLVFSSPRLVVNYDDSKRATSTTYMFEPGDQFTVRYLAQINTAAQQGTNIINTVAVDWGAPSLLPVDNSTLISCSDFTQNVDACASVGLAVGGAPGVATLSGSLWHDANLDESRDTVERALDGWEVEIYFGAGTINPGDYLDSVFTDVNGNYSILGLVPNDGDVLNYALRFRPPGASTDTASLGTVLSPFFTGNGLQTLSAFEVSQSSHIPGINLPIQPNGVIYDAVLRSPVPAAVIQMVDDSGVELPVSCFDDPAQQNQRTVLNGYYKFELNFSQPECPIGADYTVNVFAPAGYFDDDNDPNTPNVSAIIPPLFALTDPAFDAVSCPNDPLPTLECEVQQSEFAPPVSIAPRATETNYYQKFTFNNGVGDDQIFNNHIAVDPILVDAVSISKVSSMVNVTRSQLVPYTITLSNTLPAPIYDLNVVDLFPPGFKYIAGSGRIQQGNGAWIKSEPIYSQGVTGLPATTLQNDIDLNEITGVDNQAEFNDIARLLTWNDIGTIDANSSISVKLLLVVGSGVGEGEYVNRAVVTNTQTTGAASGVASATVRVVPDPTFDCSDVIGKVFDDKNLNAYQDEGEEGVPGARVVTAKGLEITADAHGRFHLTCAVIPNPDRGSNFIMKLDERSLPSGYRLTTENPRVVRATRGKMVKINFGAAIHRVVRLDMADAVFEENSTEMRPQWLPRLDILITELAKDPSLLRLSYLAENETESEVNDRLNAVKEEIEKRWEDLNCCYQLMIETEVFWRKGGPVNRGAFDE</sequence>
<dbReference type="Gene3D" id="2.60.40.10">
    <property type="entry name" value="Immunoglobulins"/>
    <property type="match status" value="1"/>
</dbReference>
<feature type="compositionally biased region" description="Polar residues" evidence="1">
    <location>
        <begin position="626"/>
        <end position="641"/>
    </location>
</feature>
<dbReference type="EMBL" id="QFXC01000013">
    <property type="protein sequence ID" value="RDH81167.1"/>
    <property type="molecule type" value="Genomic_DNA"/>
</dbReference>
<dbReference type="NCBIfam" id="TIGR01451">
    <property type="entry name" value="B_ant_repeat"/>
    <property type="match status" value="6"/>
</dbReference>
<dbReference type="Proteomes" id="UP000254266">
    <property type="component" value="Unassembled WGS sequence"/>
</dbReference>
<gene>
    <name evidence="3" type="ORF">DIZ80_13705</name>
</gene>
<evidence type="ECO:0000313" key="4">
    <source>
        <dbReference type="Proteomes" id="UP000254266"/>
    </source>
</evidence>
<keyword evidence="2" id="KW-0812">Transmembrane</keyword>
<dbReference type="InterPro" id="IPR047589">
    <property type="entry name" value="DUF11_rpt"/>
</dbReference>
<keyword evidence="4" id="KW-1185">Reference proteome</keyword>
<keyword evidence="2" id="KW-0472">Membrane</keyword>
<accession>A0A370DA48</accession>